<feature type="non-terminal residue" evidence="9">
    <location>
        <position position="1"/>
    </location>
</feature>
<organism evidence="9">
    <name type="scientific">Spongospora subterranea</name>
    <dbReference type="NCBI Taxonomy" id="70186"/>
    <lineage>
        <taxon>Eukaryota</taxon>
        <taxon>Sar</taxon>
        <taxon>Rhizaria</taxon>
        <taxon>Endomyxa</taxon>
        <taxon>Phytomyxea</taxon>
        <taxon>Plasmodiophorida</taxon>
        <taxon>Plasmodiophoridae</taxon>
        <taxon>Spongospora</taxon>
    </lineage>
</organism>
<feature type="transmembrane region" description="Helical" evidence="7">
    <location>
        <begin position="99"/>
        <end position="123"/>
    </location>
</feature>
<evidence type="ECO:0000256" key="1">
    <source>
        <dbReference type="ARBA" id="ARBA00004141"/>
    </source>
</evidence>
<dbReference type="InterPro" id="IPR043203">
    <property type="entry name" value="VGCC_Ca_Na"/>
</dbReference>
<protein>
    <recommendedName>
        <fullName evidence="8">Ion transport domain-containing protein</fullName>
    </recommendedName>
</protein>
<reference evidence="9" key="1">
    <citation type="submission" date="2015-04" db="EMBL/GenBank/DDBJ databases">
        <title>The genome sequence of the plant pathogenic Rhizarian Plasmodiophora brassicae reveals insights in its biotrophic life cycle and the origin of chitin synthesis.</title>
        <authorList>
            <person name="Schwelm A."/>
            <person name="Fogelqvist J."/>
            <person name="Knaust A."/>
            <person name="Julke S."/>
            <person name="Lilja T."/>
            <person name="Dhandapani V."/>
            <person name="Bonilla-Rosso G."/>
            <person name="Karlsson M."/>
            <person name="Shevchenko A."/>
            <person name="Choi S.R."/>
            <person name="Kim H.G."/>
            <person name="Park J.Y."/>
            <person name="Lim Y.P."/>
            <person name="Ludwig-Muller J."/>
            <person name="Dixelius C."/>
        </authorList>
    </citation>
    <scope>NUCLEOTIDE SEQUENCE</scope>
    <source>
        <tissue evidence="9">Potato root galls</tissue>
    </source>
</reference>
<dbReference type="GO" id="GO:0005891">
    <property type="term" value="C:voltage-gated calcium channel complex"/>
    <property type="evidence" value="ECO:0007669"/>
    <property type="project" value="InterPro"/>
</dbReference>
<accession>A0A0H5RIJ3</accession>
<feature type="transmembrane region" description="Helical" evidence="7">
    <location>
        <begin position="259"/>
        <end position="279"/>
    </location>
</feature>
<sequence length="741" mass="83324">PCCTSILYRRLAWIGSLRQHCFDQVTNQLIPNDSHLCSITSMGRQCPDGQYCADAGFNPKFGVVNFDNIATSWLTVFTCVTAEGWTDVMYMVDDAVSRWHSFFFGVLILVVTFCFIPLAVAIICNQFEDAKVSAIENEKLQLPELEDLAPEAPDQEALKKQTQSSPTKIQPLSMTANAQEVQTHISDKSSQSLPPSTPHVITEKSVHRVIWRRCRNGVQTVVWSHFFEAGILLLLLFNIALLSSEHWDQEDALTQTQTIGYVIVNAVFLSEVILKFIALGASRWSADRLNIFDAVVVFFTFGEIFGNGPLLYFARALRLFRIVRLVRFWPSLKRLIKTMMESIVELQYFGLIMVLFVFIYSVFGMELFKDNFINEDGSVPRSNFDTFWYSCITVLQVVTSSNWNDCLYLSVHSIGWFGSGYMLSLFTLGNYLLLSLFMAILLSNFDSGAFDKSELNAIMKNKQLNALSNNIGKLVQETTHDVRNTALAIAEGKIATQLKARVNAVARPIGSFMSSDINNAPSFKDDSVVPSSQSTSDRNQVKVYPVFEAPPESKAALDADHGNPGHMGQLRVVCQTIINNNAVNVFLALTIFVGTVLMALNIPDSGSFLDDIISSFDEAQIIIFTVEMILKIVSQGLYKRQGAYLRDGWCLLDLVIMIGSYWNYLFTGNNAKKVRCRQGIEGIAPSSVDIKTQVNESRDLRLDRCCTWNNSCCSSPCCFFLDVRRCWRSTLQRTSFSMRQH</sequence>
<feature type="transmembrane region" description="Helical" evidence="7">
    <location>
        <begin position="423"/>
        <end position="442"/>
    </location>
</feature>
<keyword evidence="3 7" id="KW-1133">Transmembrane helix</keyword>
<dbReference type="AlphaFoldDB" id="A0A0H5RIJ3"/>
<evidence type="ECO:0000256" key="4">
    <source>
        <dbReference type="ARBA" id="ARBA00023136"/>
    </source>
</evidence>
<feature type="transmembrane region" description="Helical" evidence="7">
    <location>
        <begin position="581"/>
        <end position="600"/>
    </location>
</feature>
<dbReference type="EMBL" id="HACM01008072">
    <property type="protein sequence ID" value="CRZ08514.1"/>
    <property type="molecule type" value="Transcribed_RNA"/>
</dbReference>
<feature type="domain" description="Ion transport" evidence="8">
    <location>
        <begin position="41"/>
        <end position="131"/>
    </location>
</feature>
<keyword evidence="5 6" id="KW-0106">Calcium</keyword>
<feature type="transmembrane region" description="Helical" evidence="7">
    <location>
        <begin position="650"/>
        <end position="667"/>
    </location>
</feature>
<proteinExistence type="inferred from homology"/>
<dbReference type="PANTHER" id="PTHR10037:SF62">
    <property type="entry name" value="SODIUM CHANNEL PROTEIN 60E"/>
    <property type="match status" value="1"/>
</dbReference>
<keyword evidence="6" id="KW-0407">Ion channel</keyword>
<feature type="domain" description="Ion transport" evidence="8">
    <location>
        <begin position="225"/>
        <end position="447"/>
    </location>
</feature>
<dbReference type="GO" id="GO:0001518">
    <property type="term" value="C:voltage-gated sodium channel complex"/>
    <property type="evidence" value="ECO:0007669"/>
    <property type="project" value="TreeGrafter"/>
</dbReference>
<evidence type="ECO:0000259" key="8">
    <source>
        <dbReference type="Pfam" id="PF00520"/>
    </source>
</evidence>
<feature type="binding site" evidence="5">
    <location>
        <position position="83"/>
    </location>
    <ligand>
        <name>Ca(2+)</name>
        <dbReference type="ChEBI" id="CHEBI:29108"/>
    </ligand>
</feature>
<keyword evidence="6" id="KW-0813">Transport</keyword>
<dbReference type="InterPro" id="IPR005821">
    <property type="entry name" value="Ion_trans_dom"/>
</dbReference>
<evidence type="ECO:0000256" key="6">
    <source>
        <dbReference type="RuleBase" id="RU003808"/>
    </source>
</evidence>
<dbReference type="GO" id="GO:0005245">
    <property type="term" value="F:voltage-gated calcium channel activity"/>
    <property type="evidence" value="ECO:0007669"/>
    <property type="project" value="InterPro"/>
</dbReference>
<dbReference type="InterPro" id="IPR027359">
    <property type="entry name" value="Volt_channel_dom_sf"/>
</dbReference>
<keyword evidence="2 7" id="KW-0812">Transmembrane</keyword>
<keyword evidence="6" id="KW-0109">Calcium transport</keyword>
<dbReference type="InterPro" id="IPR002077">
    <property type="entry name" value="VDCCAlpha1"/>
</dbReference>
<evidence type="ECO:0000256" key="2">
    <source>
        <dbReference type="ARBA" id="ARBA00022692"/>
    </source>
</evidence>
<keyword evidence="5" id="KW-0479">Metal-binding</keyword>
<dbReference type="Gene3D" id="1.10.287.70">
    <property type="match status" value="2"/>
</dbReference>
<evidence type="ECO:0000256" key="7">
    <source>
        <dbReference type="SAM" id="Phobius"/>
    </source>
</evidence>
<dbReference type="Gene3D" id="1.20.120.350">
    <property type="entry name" value="Voltage-gated potassium channels. Chain C"/>
    <property type="match status" value="2"/>
</dbReference>
<keyword evidence="6" id="KW-0851">Voltage-gated channel</keyword>
<comment type="similarity">
    <text evidence="6">Belongs to the calcium channel alpha-1 subunit (TC 1.A.1.11) family.</text>
</comment>
<dbReference type="GO" id="GO:0005248">
    <property type="term" value="F:voltage-gated sodium channel activity"/>
    <property type="evidence" value="ECO:0007669"/>
    <property type="project" value="TreeGrafter"/>
</dbReference>
<dbReference type="PANTHER" id="PTHR10037">
    <property type="entry name" value="VOLTAGE-GATED CATION CHANNEL CALCIUM AND SODIUM"/>
    <property type="match status" value="1"/>
</dbReference>
<feature type="transmembrane region" description="Helical" evidence="7">
    <location>
        <begin position="346"/>
        <end position="365"/>
    </location>
</feature>
<evidence type="ECO:0000313" key="9">
    <source>
        <dbReference type="EMBL" id="CRZ08514.1"/>
    </source>
</evidence>
<keyword evidence="6" id="KW-0406">Ion transport</keyword>
<feature type="domain" description="Ion transport" evidence="8">
    <location>
        <begin position="582"/>
        <end position="668"/>
    </location>
</feature>
<dbReference type="SUPFAM" id="SSF81324">
    <property type="entry name" value="Voltage-gated potassium channels"/>
    <property type="match status" value="3"/>
</dbReference>
<dbReference type="PRINTS" id="PR00167">
    <property type="entry name" value="CACHANNEL"/>
</dbReference>
<dbReference type="Pfam" id="PF00520">
    <property type="entry name" value="Ion_trans"/>
    <property type="match status" value="3"/>
</dbReference>
<keyword evidence="6" id="KW-0107">Calcium channel</keyword>
<dbReference type="GO" id="GO:0046872">
    <property type="term" value="F:metal ion binding"/>
    <property type="evidence" value="ECO:0007669"/>
    <property type="project" value="UniProtKB-KW"/>
</dbReference>
<keyword evidence="4 7" id="KW-0472">Membrane</keyword>
<evidence type="ECO:0000256" key="3">
    <source>
        <dbReference type="ARBA" id="ARBA00022989"/>
    </source>
</evidence>
<name>A0A0H5RIJ3_9EUKA</name>
<evidence type="ECO:0000256" key="5">
    <source>
        <dbReference type="PIRSR" id="PIRSR602077-1"/>
    </source>
</evidence>
<feature type="transmembrane region" description="Helical" evidence="7">
    <location>
        <begin position="221"/>
        <end position="239"/>
    </location>
</feature>
<comment type="subcellular location">
    <subcellularLocation>
        <location evidence="1 6">Membrane</location>
        <topology evidence="1 6">Multi-pass membrane protein</topology>
    </subcellularLocation>
</comment>